<evidence type="ECO:0000256" key="5">
    <source>
        <dbReference type="ARBA" id="ARBA00022989"/>
    </source>
</evidence>
<evidence type="ECO:0000256" key="6">
    <source>
        <dbReference type="ARBA" id="ARBA00023065"/>
    </source>
</evidence>
<dbReference type="InterPro" id="IPR027309">
    <property type="entry name" value="P2X_extracellular_dom_sf"/>
</dbReference>
<evidence type="ECO:0000256" key="2">
    <source>
        <dbReference type="ARBA" id="ARBA00009848"/>
    </source>
</evidence>
<dbReference type="PANTHER" id="PTHR10125">
    <property type="entry name" value="P2X PURINOCEPTOR"/>
    <property type="match status" value="1"/>
</dbReference>
<gene>
    <name evidence="10" type="ORF">ONB1V03_LOCUS11427</name>
</gene>
<dbReference type="EMBL" id="CAJPVJ010008487">
    <property type="protein sequence ID" value="CAG2171969.1"/>
    <property type="molecule type" value="Genomic_DNA"/>
</dbReference>
<keyword evidence="5" id="KW-1133">Transmembrane helix</keyword>
<keyword evidence="4" id="KW-0812">Transmembrane</keyword>
<name>A0A7R9M7K5_9ACAR</name>
<evidence type="ECO:0000256" key="8">
    <source>
        <dbReference type="ARBA" id="ARBA00023286"/>
    </source>
</evidence>
<protein>
    <submittedName>
        <fullName evidence="10">Uncharacterized protein</fullName>
    </submittedName>
</protein>
<dbReference type="AlphaFoldDB" id="A0A7R9M7K5"/>
<keyword evidence="3" id="KW-0813">Transport</keyword>
<evidence type="ECO:0000256" key="7">
    <source>
        <dbReference type="ARBA" id="ARBA00023136"/>
    </source>
</evidence>
<evidence type="ECO:0000256" key="4">
    <source>
        <dbReference type="ARBA" id="ARBA00022692"/>
    </source>
</evidence>
<dbReference type="GO" id="GO:0005886">
    <property type="term" value="C:plasma membrane"/>
    <property type="evidence" value="ECO:0007669"/>
    <property type="project" value="TreeGrafter"/>
</dbReference>
<dbReference type="PANTHER" id="PTHR10125:SF21">
    <property type="entry name" value="P2X PURINOCEPTOR 6"/>
    <property type="match status" value="1"/>
</dbReference>
<dbReference type="GO" id="GO:0070588">
    <property type="term" value="P:calcium ion transmembrane transport"/>
    <property type="evidence" value="ECO:0007669"/>
    <property type="project" value="TreeGrafter"/>
</dbReference>
<keyword evidence="8" id="KW-1071">Ligand-gated ion channel</keyword>
<sequence>MEGRRVRTLFNQLGVKGDKGRTANIRKARKGREKREKIKASEGQIRWCPVDRILPPLKNYSAVLIQTKNITLWISNTIVFPEYNITLSNLGDKDHAYFRNCTYHPHYNPHCPVFMLGDIINFTPNAGATYDEIAKFGADIIIKINWNCYQGIYSFIKSQPYNKCLPEYSFQRVDNERTMPITGYKFYLDRMYYDYGEKRTLLSKRYPALIPEINNIIVPQENEPVEQVNLINDSNENEPVE</sequence>
<evidence type="ECO:0000256" key="9">
    <source>
        <dbReference type="ARBA" id="ARBA00023303"/>
    </source>
</evidence>
<dbReference type="OrthoDB" id="494673at2759"/>
<dbReference type="EMBL" id="OC923312">
    <property type="protein sequence ID" value="CAD7654782.1"/>
    <property type="molecule type" value="Genomic_DNA"/>
</dbReference>
<keyword evidence="7" id="KW-0472">Membrane</keyword>
<evidence type="ECO:0000256" key="3">
    <source>
        <dbReference type="ARBA" id="ARBA00022448"/>
    </source>
</evidence>
<dbReference type="Proteomes" id="UP000728032">
    <property type="component" value="Unassembled WGS sequence"/>
</dbReference>
<organism evidence="10">
    <name type="scientific">Oppiella nova</name>
    <dbReference type="NCBI Taxonomy" id="334625"/>
    <lineage>
        <taxon>Eukaryota</taxon>
        <taxon>Metazoa</taxon>
        <taxon>Ecdysozoa</taxon>
        <taxon>Arthropoda</taxon>
        <taxon>Chelicerata</taxon>
        <taxon>Arachnida</taxon>
        <taxon>Acari</taxon>
        <taxon>Acariformes</taxon>
        <taxon>Sarcoptiformes</taxon>
        <taxon>Oribatida</taxon>
        <taxon>Brachypylina</taxon>
        <taxon>Oppioidea</taxon>
        <taxon>Oppiidae</taxon>
        <taxon>Oppiella</taxon>
    </lineage>
</organism>
<keyword evidence="9" id="KW-0407">Ion channel</keyword>
<keyword evidence="11" id="KW-1185">Reference proteome</keyword>
<evidence type="ECO:0000313" key="10">
    <source>
        <dbReference type="EMBL" id="CAD7654782.1"/>
    </source>
</evidence>
<evidence type="ECO:0000256" key="1">
    <source>
        <dbReference type="ARBA" id="ARBA00004308"/>
    </source>
</evidence>
<dbReference type="GO" id="GO:0098794">
    <property type="term" value="C:postsynapse"/>
    <property type="evidence" value="ECO:0007669"/>
    <property type="project" value="GOC"/>
</dbReference>
<comment type="subcellular location">
    <subcellularLocation>
        <location evidence="1">Endomembrane system</location>
    </subcellularLocation>
</comment>
<proteinExistence type="inferred from homology"/>
<evidence type="ECO:0000313" key="11">
    <source>
        <dbReference type="Proteomes" id="UP000728032"/>
    </source>
</evidence>
<dbReference type="GO" id="GO:0004931">
    <property type="term" value="F:extracellularly ATP-gated monoatomic cation channel activity"/>
    <property type="evidence" value="ECO:0007669"/>
    <property type="project" value="TreeGrafter"/>
</dbReference>
<keyword evidence="6" id="KW-0406">Ion transport</keyword>
<dbReference type="Gene3D" id="2.60.490.10">
    <property type="entry name" value="atp-gated p2x4 ion channel domain"/>
    <property type="match status" value="1"/>
</dbReference>
<dbReference type="Pfam" id="PF00864">
    <property type="entry name" value="P2X_receptor"/>
    <property type="match status" value="1"/>
</dbReference>
<dbReference type="InterPro" id="IPR059116">
    <property type="entry name" value="P2X_receptor"/>
</dbReference>
<reference evidence="10" key="1">
    <citation type="submission" date="2020-11" db="EMBL/GenBank/DDBJ databases">
        <authorList>
            <person name="Tran Van P."/>
        </authorList>
    </citation>
    <scope>NUCLEOTIDE SEQUENCE</scope>
</reference>
<dbReference type="GO" id="GO:0012505">
    <property type="term" value="C:endomembrane system"/>
    <property type="evidence" value="ECO:0007669"/>
    <property type="project" value="UniProtKB-SubCell"/>
</dbReference>
<accession>A0A7R9M7K5</accession>
<comment type="similarity">
    <text evidence="2">Belongs to the P2X receptor family.</text>
</comment>